<evidence type="ECO:0000256" key="2">
    <source>
        <dbReference type="ARBA" id="ARBA00023134"/>
    </source>
</evidence>
<dbReference type="Proteomes" id="UP000002586">
    <property type="component" value="Chromosome"/>
</dbReference>
<dbReference type="Pfam" id="PF03193">
    <property type="entry name" value="RsgA_GTPase"/>
    <property type="match status" value="1"/>
</dbReference>
<reference evidence="6 7" key="2">
    <citation type="journal article" date="2012" name="Int. J. Syst. Evol. Microbiol.">
        <title>Magnetococcus marinus gen. nov., sp. nov., a marine, magnetotactic bacterium that represents a novel lineage (Magnetococcaceae fam. nov.; Magnetococcales ord. nov.) at the base of the Alphaproteobacteria.</title>
        <authorList>
            <person name="Bazylinski D.A."/>
            <person name="Williams T.J."/>
            <person name="Lefevre C.T."/>
            <person name="Berg R.J."/>
            <person name="Zhang C.L."/>
            <person name="Bowser S.S."/>
            <person name="Dean A.J."/>
            <person name="Beveridge T.J."/>
        </authorList>
    </citation>
    <scope>NUCLEOTIDE SEQUENCE [LARGE SCALE GENOMIC DNA]</scope>
    <source>
        <strain evidence="7">ATCC BAA-1437 / JCM 17883 / MC-1</strain>
    </source>
</reference>
<dbReference type="STRING" id="156889.Mmc1_3154"/>
<comment type="function">
    <text evidence="3">One of several proteins that assist in the late maturation steps of the functional core of the 30S ribosomal subunit. Helps release RbfA from mature subunits. May play a role in the assembly of ribosomal proteins into the subunit. Circularly permuted GTPase that catalyzes slow GTP hydrolysis, GTPase activity is stimulated by the 30S ribosomal subunit.</text>
</comment>
<proteinExistence type="inferred from homology"/>
<dbReference type="HAMAP" id="MF_01820">
    <property type="entry name" value="GTPase_RsgA"/>
    <property type="match status" value="1"/>
</dbReference>
<evidence type="ECO:0000313" key="7">
    <source>
        <dbReference type="Proteomes" id="UP000002586"/>
    </source>
</evidence>
<dbReference type="InterPro" id="IPR004881">
    <property type="entry name" value="Ribosome_biogen_GTPase_RsgA"/>
</dbReference>
<dbReference type="SUPFAM" id="SSF52540">
    <property type="entry name" value="P-loop containing nucleoside triphosphate hydrolases"/>
    <property type="match status" value="1"/>
</dbReference>
<evidence type="ECO:0000256" key="1">
    <source>
        <dbReference type="ARBA" id="ARBA00022741"/>
    </source>
</evidence>
<keyword evidence="3" id="KW-0690">Ribosome biogenesis</keyword>
<reference evidence="7" key="1">
    <citation type="journal article" date="2009" name="Appl. Environ. Microbiol.">
        <title>Complete genome sequence of the chemolithoautotrophic marine magnetotactic coccus strain MC-1.</title>
        <authorList>
            <person name="Schubbe S."/>
            <person name="Williams T.J."/>
            <person name="Xie G."/>
            <person name="Kiss H.E."/>
            <person name="Brettin T.S."/>
            <person name="Martinez D."/>
            <person name="Ross C.A."/>
            <person name="Schuler D."/>
            <person name="Cox B.L."/>
            <person name="Nealson K.H."/>
            <person name="Bazylinski D.A."/>
        </authorList>
    </citation>
    <scope>NUCLEOTIDE SEQUENCE [LARGE SCALE GENOMIC DNA]</scope>
    <source>
        <strain evidence="7">ATCC BAA-1437 / JCM 17883 / MC-1</strain>
    </source>
</reference>
<name>A0LCF1_MAGMM</name>
<dbReference type="GO" id="GO:0005525">
    <property type="term" value="F:GTP binding"/>
    <property type="evidence" value="ECO:0007669"/>
    <property type="project" value="UniProtKB-UniRule"/>
</dbReference>
<dbReference type="EMBL" id="CP000471">
    <property type="protein sequence ID" value="ABK45644.1"/>
    <property type="molecule type" value="Genomic_DNA"/>
</dbReference>
<organism evidence="6 7">
    <name type="scientific">Magnetococcus marinus (strain ATCC BAA-1437 / JCM 17883 / MC-1)</name>
    <dbReference type="NCBI Taxonomy" id="156889"/>
    <lineage>
        <taxon>Bacteria</taxon>
        <taxon>Pseudomonadati</taxon>
        <taxon>Pseudomonadota</taxon>
        <taxon>Magnetococcia</taxon>
        <taxon>Magnetococcales</taxon>
        <taxon>Magnetococcaceae</taxon>
        <taxon>Magnetococcus</taxon>
    </lineage>
</organism>
<feature type="binding site" evidence="3">
    <location>
        <position position="309"/>
    </location>
    <ligand>
        <name>Zn(2+)</name>
        <dbReference type="ChEBI" id="CHEBI:29105"/>
    </ligand>
</feature>
<evidence type="ECO:0000259" key="4">
    <source>
        <dbReference type="PROSITE" id="PS50936"/>
    </source>
</evidence>
<evidence type="ECO:0000313" key="6">
    <source>
        <dbReference type="EMBL" id="ABK45644.1"/>
    </source>
</evidence>
<dbReference type="InterPro" id="IPR010914">
    <property type="entry name" value="RsgA_GTPase_dom"/>
</dbReference>
<accession>A0LCF1</accession>
<dbReference type="EC" id="3.6.1.-" evidence="3"/>
<keyword evidence="3" id="KW-0378">Hydrolase</keyword>
<feature type="binding site" evidence="3">
    <location>
        <begin position="164"/>
        <end position="167"/>
    </location>
    <ligand>
        <name>GTP</name>
        <dbReference type="ChEBI" id="CHEBI:37565"/>
    </ligand>
</feature>
<protein>
    <recommendedName>
        <fullName evidence="3">Small ribosomal subunit biogenesis GTPase RsgA</fullName>
        <ecNumber evidence="3">3.6.1.-</ecNumber>
    </recommendedName>
</protein>
<dbReference type="HOGENOM" id="CLU_033617_2_0_5"/>
<gene>
    <name evidence="3" type="primary">rsgA</name>
    <name evidence="6" type="ordered locus">Mmc1_3154</name>
</gene>
<dbReference type="InterPro" id="IPR027417">
    <property type="entry name" value="P-loop_NTPase"/>
</dbReference>
<feature type="domain" description="EngC GTPase" evidence="4">
    <location>
        <begin position="126"/>
        <end position="276"/>
    </location>
</feature>
<comment type="subunit">
    <text evidence="3">Monomer. Associates with 30S ribosomal subunit, binds 16S rRNA.</text>
</comment>
<dbReference type="Gene3D" id="3.40.50.300">
    <property type="entry name" value="P-loop containing nucleotide triphosphate hydrolases"/>
    <property type="match status" value="1"/>
</dbReference>
<feature type="domain" description="CP-type G" evidence="5">
    <location>
        <begin position="109"/>
        <end position="278"/>
    </location>
</feature>
<feature type="binding site" evidence="3">
    <location>
        <begin position="219"/>
        <end position="227"/>
    </location>
    <ligand>
        <name>GTP</name>
        <dbReference type="ChEBI" id="CHEBI:37565"/>
    </ligand>
</feature>
<dbReference type="eggNOG" id="COG1162">
    <property type="taxonomic scope" value="Bacteria"/>
</dbReference>
<keyword evidence="1 3" id="KW-0547">Nucleotide-binding</keyword>
<dbReference type="GO" id="GO:0019843">
    <property type="term" value="F:rRNA binding"/>
    <property type="evidence" value="ECO:0007669"/>
    <property type="project" value="UniProtKB-KW"/>
</dbReference>
<keyword evidence="3" id="KW-0963">Cytoplasm</keyword>
<dbReference type="GO" id="GO:0046872">
    <property type="term" value="F:metal ion binding"/>
    <property type="evidence" value="ECO:0007669"/>
    <property type="project" value="UniProtKB-KW"/>
</dbReference>
<dbReference type="InterPro" id="IPR030378">
    <property type="entry name" value="G_CP_dom"/>
</dbReference>
<dbReference type="PANTHER" id="PTHR32120">
    <property type="entry name" value="SMALL RIBOSOMAL SUBUNIT BIOGENESIS GTPASE RSGA"/>
    <property type="match status" value="1"/>
</dbReference>
<dbReference type="RefSeq" id="WP_011714707.1">
    <property type="nucleotide sequence ID" value="NC_008576.1"/>
</dbReference>
<dbReference type="Gene3D" id="1.10.40.50">
    <property type="entry name" value="Probable gtpase engc, domain 3"/>
    <property type="match status" value="1"/>
</dbReference>
<keyword evidence="3" id="KW-0479">Metal-binding</keyword>
<feature type="binding site" evidence="3">
    <location>
        <position position="315"/>
    </location>
    <ligand>
        <name>Zn(2+)</name>
        <dbReference type="ChEBI" id="CHEBI:29105"/>
    </ligand>
</feature>
<comment type="similarity">
    <text evidence="3">Belongs to the TRAFAC class YlqF/YawG GTPase family. RsgA subfamily.</text>
</comment>
<dbReference type="PROSITE" id="PS51721">
    <property type="entry name" value="G_CP"/>
    <property type="match status" value="1"/>
</dbReference>
<comment type="subcellular location">
    <subcellularLocation>
        <location evidence="3">Cytoplasm</location>
    </subcellularLocation>
</comment>
<feature type="binding site" evidence="3">
    <location>
        <position position="307"/>
    </location>
    <ligand>
        <name>Zn(2+)</name>
        <dbReference type="ChEBI" id="CHEBI:29105"/>
    </ligand>
</feature>
<dbReference type="KEGG" id="mgm:Mmc1_3154"/>
<keyword evidence="3" id="KW-0699">rRNA-binding</keyword>
<dbReference type="Gene3D" id="2.40.50.140">
    <property type="entry name" value="Nucleic acid-binding proteins"/>
    <property type="match status" value="1"/>
</dbReference>
<evidence type="ECO:0000256" key="3">
    <source>
        <dbReference type="HAMAP-Rule" id="MF_01820"/>
    </source>
</evidence>
<dbReference type="NCBIfam" id="TIGR00157">
    <property type="entry name" value="ribosome small subunit-dependent GTPase A"/>
    <property type="match status" value="1"/>
</dbReference>
<evidence type="ECO:0000259" key="5">
    <source>
        <dbReference type="PROSITE" id="PS51721"/>
    </source>
</evidence>
<dbReference type="AlphaFoldDB" id="A0LCF1"/>
<dbReference type="PANTHER" id="PTHR32120:SF11">
    <property type="entry name" value="SMALL RIBOSOMAL SUBUNIT BIOGENESIS GTPASE RSGA 1, MITOCHONDRIAL-RELATED"/>
    <property type="match status" value="1"/>
</dbReference>
<comment type="cofactor">
    <cofactor evidence="3">
        <name>Zn(2+)</name>
        <dbReference type="ChEBI" id="CHEBI:29105"/>
    </cofactor>
    <text evidence="3">Binds 1 zinc ion per subunit.</text>
</comment>
<keyword evidence="2 3" id="KW-0342">GTP-binding</keyword>
<keyword evidence="7" id="KW-1185">Reference proteome</keyword>
<keyword evidence="3" id="KW-0862">Zinc</keyword>
<dbReference type="PROSITE" id="PS50936">
    <property type="entry name" value="ENGC_GTPASE"/>
    <property type="match status" value="1"/>
</dbReference>
<dbReference type="GO" id="GO:0042274">
    <property type="term" value="P:ribosomal small subunit biogenesis"/>
    <property type="evidence" value="ECO:0007669"/>
    <property type="project" value="UniProtKB-UniRule"/>
</dbReference>
<dbReference type="GO" id="GO:0003924">
    <property type="term" value="F:GTPase activity"/>
    <property type="evidence" value="ECO:0007669"/>
    <property type="project" value="UniProtKB-UniRule"/>
</dbReference>
<sequence length="346" mass="38262">MPRRPSGIKKLSDQQKRRIEAIRERRMNRKQAKSAEHAAEFDAQGLGEPREGLVIAHYGLNVAVTSEGMAEHRCAVRETLPENPVCGDRVIWRPGLNEQGVIEDIMPRSNVLRRPGPYNRLQTLAANLDRLLVTTSAALFNPFLVDRYLVAASAANIEPVIIVNKMDLIRDEESLDDLAMLLAPYQEMEYEIVPVSATTGQGMGELDDILSFGLSAFVGQSGVGKSSLVAHWIDDLSLRIADVNAHTGKGRHTTTVAHLYPLKSGRGGIIDSPGVRAFGLHGVEPEEVIHHFRDLAPLAQQCHFNDCKHEQEPGCAVLEAIEHEIADAIRLESYHRILESILEEEG</sequence>
<dbReference type="OrthoDB" id="9809485at2"/>
<dbReference type="GO" id="GO:0005737">
    <property type="term" value="C:cytoplasm"/>
    <property type="evidence" value="ECO:0007669"/>
    <property type="project" value="UniProtKB-SubCell"/>
</dbReference>
<dbReference type="CDD" id="cd01854">
    <property type="entry name" value="YjeQ_EngC"/>
    <property type="match status" value="1"/>
</dbReference>
<keyword evidence="3" id="KW-0694">RNA-binding</keyword>
<dbReference type="InterPro" id="IPR012340">
    <property type="entry name" value="NA-bd_OB-fold"/>
</dbReference>
<feature type="binding site" evidence="3">
    <location>
        <position position="302"/>
    </location>
    <ligand>
        <name>Zn(2+)</name>
        <dbReference type="ChEBI" id="CHEBI:29105"/>
    </ligand>
</feature>